<dbReference type="Pfam" id="PF03572">
    <property type="entry name" value="Peptidase_S41"/>
    <property type="match status" value="1"/>
</dbReference>
<accession>A0ABM8IAL7</accession>
<name>A0ABM8IAL7_9BACE</name>
<evidence type="ECO:0000259" key="1">
    <source>
        <dbReference type="Pfam" id="PF03572"/>
    </source>
</evidence>
<sequence length="358" mass="40571">MYLKFKTDKTMKLKLFFVFIALSLFYFCEVKAQASKGEDFEFAVQVIEADYAGYPSKVTEKNRAEYEKFKSSLRARISEGKDEDACIGRYVAWFNDGHLRYPTSSLKKGKRYEYVPEMVAKKVDDRTFMMRIPDFDESNMQPIADMVEQYKKSGCENLIIDIRSNGGGSDSTFGPLGDLIYTHKGVVDGVEWWASKNNINSFKKVVQGIKNEKSRAYYNGICKQLELHVGEFVVNGKPTLDIVSDTVYDFPRKIAIVIDGSVASSGEEFVLISKACSNKVTVYGKDNTMGVLDFSNVMSVNLPNSKMTLYYPISRSKRLPDRGIDETGIAPDVRITLPDPKKLGTEIDPWMIWISENM</sequence>
<dbReference type="Gene3D" id="3.90.226.10">
    <property type="entry name" value="2-enoyl-CoA Hydratase, Chain A, domain 1"/>
    <property type="match status" value="1"/>
</dbReference>
<feature type="domain" description="Tail specific protease" evidence="1">
    <location>
        <begin position="129"/>
        <end position="334"/>
    </location>
</feature>
<reference evidence="2 3" key="1">
    <citation type="submission" date="2023-04" db="EMBL/GenBank/DDBJ databases">
        <title>Draft genome sequence of acteroides sedimenti strain YN3PY1.</title>
        <authorList>
            <person name="Yoshida N."/>
        </authorList>
    </citation>
    <scope>NUCLEOTIDE SEQUENCE [LARGE SCALE GENOMIC DNA]</scope>
    <source>
        <strain evidence="2 3">YN3PY1</strain>
    </source>
</reference>
<dbReference type="EMBL" id="AP028055">
    <property type="protein sequence ID" value="BEG99063.1"/>
    <property type="molecule type" value="Genomic_DNA"/>
</dbReference>
<proteinExistence type="predicted"/>
<gene>
    <name evidence="2" type="ORF">BSYN_13280</name>
</gene>
<keyword evidence="3" id="KW-1185">Reference proteome</keyword>
<dbReference type="InterPro" id="IPR005151">
    <property type="entry name" value="Tail-specific_protease"/>
</dbReference>
<evidence type="ECO:0000313" key="2">
    <source>
        <dbReference type="EMBL" id="BEG99063.1"/>
    </source>
</evidence>
<dbReference type="Proteomes" id="UP001496674">
    <property type="component" value="Chromosome"/>
</dbReference>
<dbReference type="SUPFAM" id="SSF52096">
    <property type="entry name" value="ClpP/crotonase"/>
    <property type="match status" value="1"/>
</dbReference>
<evidence type="ECO:0000313" key="3">
    <source>
        <dbReference type="Proteomes" id="UP001496674"/>
    </source>
</evidence>
<dbReference type="InterPro" id="IPR029045">
    <property type="entry name" value="ClpP/crotonase-like_dom_sf"/>
</dbReference>
<protein>
    <recommendedName>
        <fullName evidence="1">Tail specific protease domain-containing protein</fullName>
    </recommendedName>
</protein>
<organism evidence="2 3">
    <name type="scientific">Bacteroides sedimenti</name>
    <dbReference type="NCBI Taxonomy" id="2136147"/>
    <lineage>
        <taxon>Bacteria</taxon>
        <taxon>Pseudomonadati</taxon>
        <taxon>Bacteroidota</taxon>
        <taxon>Bacteroidia</taxon>
        <taxon>Bacteroidales</taxon>
        <taxon>Bacteroidaceae</taxon>
        <taxon>Bacteroides</taxon>
    </lineage>
</organism>